<evidence type="ECO:0000256" key="1">
    <source>
        <dbReference type="ARBA" id="ARBA00004651"/>
    </source>
</evidence>
<feature type="transmembrane region" description="Helical" evidence="7">
    <location>
        <begin position="138"/>
        <end position="157"/>
    </location>
</feature>
<keyword evidence="2" id="KW-0813">Transport</keyword>
<dbReference type="GO" id="GO:0005886">
    <property type="term" value="C:plasma membrane"/>
    <property type="evidence" value="ECO:0007669"/>
    <property type="project" value="UniProtKB-SubCell"/>
</dbReference>
<evidence type="ECO:0000259" key="8">
    <source>
        <dbReference type="PROSITE" id="PS50850"/>
    </source>
</evidence>
<dbReference type="OrthoDB" id="145108at2"/>
<comment type="caution">
    <text evidence="9">The sequence shown here is derived from an EMBL/GenBank/DDBJ whole genome shotgun (WGS) entry which is preliminary data.</text>
</comment>
<feature type="domain" description="Major facilitator superfamily (MFS) profile" evidence="8">
    <location>
        <begin position="44"/>
        <end position="472"/>
    </location>
</feature>
<feature type="transmembrane region" description="Helical" evidence="7">
    <location>
        <begin position="312"/>
        <end position="336"/>
    </location>
</feature>
<feature type="transmembrane region" description="Helical" evidence="7">
    <location>
        <begin position="343"/>
        <end position="366"/>
    </location>
</feature>
<evidence type="ECO:0000313" key="10">
    <source>
        <dbReference type="Proteomes" id="UP000322530"/>
    </source>
</evidence>
<feature type="transmembrane region" description="Helical" evidence="7">
    <location>
        <begin position="378"/>
        <end position="400"/>
    </location>
</feature>
<dbReference type="InterPro" id="IPR020846">
    <property type="entry name" value="MFS_dom"/>
</dbReference>
<dbReference type="AlphaFoldDB" id="A0A5A5TBB4"/>
<sequence length="478" mass="51370">MKPNAIDKHIQSKPAIALTSQNDRFEGSLAGPVPVLPSHAHYVSVGASIFSSLLLRVASRISFVLLGFYLGEHFTSAGVVALVLESFYLSELLLAPLSGSISDRIGRKPFLLGAPMLGALAALCLLLSTWIYPHPDARYFSIQLFFLLCLILCGRLLEGATTALNTPASLGYITDSTYGLPGLRTKVMTAFEVATVGGLALAIPFGGQVSVLLGNWGFLVVMALHLCNVLVVAFFVKERQFRTWRAKNTPSLMSSFFLLRDRHIAIFLPAWLSVNTLVGAWITLIVITLTYPNPAADLRHPHQLLYGGFGKSSATLIFGGFGLLFLLGMGLWLLVIPHLRRTTVMLIGLAGLALCIAALTAINGLAENVSSLTQETSVWLWLLLPLVMIGVLLLSGFTPVSLTQMASISERKPDMNGSAMGLYSVVMGIGQLVGASIGGFSIDLGGFYGLMAFSAILGVCSLVSVFYMRAYRHDTIQA</sequence>
<evidence type="ECO:0000313" key="9">
    <source>
        <dbReference type="EMBL" id="GCF08780.1"/>
    </source>
</evidence>
<feature type="transmembrane region" description="Helical" evidence="7">
    <location>
        <begin position="264"/>
        <end position="292"/>
    </location>
</feature>
<feature type="transmembrane region" description="Helical" evidence="7">
    <location>
        <begin position="187"/>
        <end position="207"/>
    </location>
</feature>
<protein>
    <recommendedName>
        <fullName evidence="8">Major facilitator superfamily (MFS) profile domain-containing protein</fullName>
    </recommendedName>
</protein>
<dbReference type="InterPro" id="IPR050171">
    <property type="entry name" value="MFS_Transporters"/>
</dbReference>
<dbReference type="InterPro" id="IPR036259">
    <property type="entry name" value="MFS_trans_sf"/>
</dbReference>
<evidence type="ECO:0000256" key="5">
    <source>
        <dbReference type="ARBA" id="ARBA00022989"/>
    </source>
</evidence>
<keyword evidence="6 7" id="KW-0472">Membrane</keyword>
<feature type="transmembrane region" description="Helical" evidence="7">
    <location>
        <begin position="110"/>
        <end position="132"/>
    </location>
</feature>
<dbReference type="Proteomes" id="UP000322530">
    <property type="component" value="Unassembled WGS sequence"/>
</dbReference>
<evidence type="ECO:0000256" key="3">
    <source>
        <dbReference type="ARBA" id="ARBA00022475"/>
    </source>
</evidence>
<feature type="transmembrane region" description="Helical" evidence="7">
    <location>
        <begin position="448"/>
        <end position="468"/>
    </location>
</feature>
<dbReference type="EMBL" id="BIXY01000030">
    <property type="protein sequence ID" value="GCF08780.1"/>
    <property type="molecule type" value="Genomic_DNA"/>
</dbReference>
<evidence type="ECO:0000256" key="6">
    <source>
        <dbReference type="ARBA" id="ARBA00023136"/>
    </source>
</evidence>
<evidence type="ECO:0000256" key="4">
    <source>
        <dbReference type="ARBA" id="ARBA00022692"/>
    </source>
</evidence>
<comment type="subcellular location">
    <subcellularLocation>
        <location evidence="1">Cell membrane</location>
        <topology evidence="1">Multi-pass membrane protein</topology>
    </subcellularLocation>
</comment>
<organism evidence="9 10">
    <name type="scientific">Dictyobacter arantiisoli</name>
    <dbReference type="NCBI Taxonomy" id="2014874"/>
    <lineage>
        <taxon>Bacteria</taxon>
        <taxon>Bacillati</taxon>
        <taxon>Chloroflexota</taxon>
        <taxon>Ktedonobacteria</taxon>
        <taxon>Ktedonobacterales</taxon>
        <taxon>Dictyobacteraceae</taxon>
        <taxon>Dictyobacter</taxon>
    </lineage>
</organism>
<keyword evidence="3" id="KW-1003">Cell membrane</keyword>
<dbReference type="Gene3D" id="1.20.1250.20">
    <property type="entry name" value="MFS general substrate transporter like domains"/>
    <property type="match status" value="1"/>
</dbReference>
<dbReference type="Pfam" id="PF07690">
    <property type="entry name" value="MFS_1"/>
    <property type="match status" value="2"/>
</dbReference>
<dbReference type="SUPFAM" id="SSF103473">
    <property type="entry name" value="MFS general substrate transporter"/>
    <property type="match status" value="1"/>
</dbReference>
<gene>
    <name evidence="9" type="ORF">KDI_23440</name>
</gene>
<evidence type="ECO:0000256" key="7">
    <source>
        <dbReference type="SAM" id="Phobius"/>
    </source>
</evidence>
<proteinExistence type="predicted"/>
<name>A0A5A5TBB4_9CHLR</name>
<evidence type="ECO:0000256" key="2">
    <source>
        <dbReference type="ARBA" id="ARBA00022448"/>
    </source>
</evidence>
<feature type="transmembrane region" description="Helical" evidence="7">
    <location>
        <begin position="421"/>
        <end position="442"/>
    </location>
</feature>
<keyword evidence="10" id="KW-1185">Reference proteome</keyword>
<keyword evidence="4 7" id="KW-0812">Transmembrane</keyword>
<dbReference type="RefSeq" id="WP_149401755.1">
    <property type="nucleotide sequence ID" value="NZ_BIXY01000030.1"/>
</dbReference>
<keyword evidence="5 7" id="KW-1133">Transmembrane helix</keyword>
<dbReference type="GO" id="GO:0022857">
    <property type="term" value="F:transmembrane transporter activity"/>
    <property type="evidence" value="ECO:0007669"/>
    <property type="project" value="InterPro"/>
</dbReference>
<dbReference type="PROSITE" id="PS50850">
    <property type="entry name" value="MFS"/>
    <property type="match status" value="1"/>
</dbReference>
<feature type="transmembrane region" description="Helical" evidence="7">
    <location>
        <begin position="213"/>
        <end position="236"/>
    </location>
</feature>
<dbReference type="PANTHER" id="PTHR23517">
    <property type="entry name" value="RESISTANCE PROTEIN MDTM, PUTATIVE-RELATED-RELATED"/>
    <property type="match status" value="1"/>
</dbReference>
<dbReference type="InterPro" id="IPR011701">
    <property type="entry name" value="MFS"/>
</dbReference>
<reference evidence="9 10" key="1">
    <citation type="submission" date="2019-01" db="EMBL/GenBank/DDBJ databases">
        <title>Draft genome sequence of Dictyobacter sp. Uno17.</title>
        <authorList>
            <person name="Wang C.M."/>
            <person name="Zheng Y."/>
            <person name="Sakai Y."/>
            <person name="Abe K."/>
            <person name="Yokota A."/>
            <person name="Yabe S."/>
        </authorList>
    </citation>
    <scope>NUCLEOTIDE SEQUENCE [LARGE SCALE GENOMIC DNA]</scope>
    <source>
        <strain evidence="9 10">Uno17</strain>
    </source>
</reference>
<accession>A0A5A5TBB4</accession>